<keyword evidence="3" id="KW-1185">Reference proteome</keyword>
<protein>
    <submittedName>
        <fullName evidence="2">Prepilin-type N-terminal cleavage/methylation domain-containing protein</fullName>
    </submittedName>
</protein>
<dbReference type="Proteomes" id="UP000658720">
    <property type="component" value="Unassembled WGS sequence"/>
</dbReference>
<keyword evidence="1" id="KW-0472">Membrane</keyword>
<sequence>MKLSTVYKLFLLASASAPNVARKNNRGVTVIELIVSVVIAGILLQLASFAFFVNREMYLKDAAKNDTNQNLRTVFDIVGPAITQAGEGVGVDSSFPVISIEPFPSGSDNSKLTVRQLKVSTKLRICQGLTAGAQTSITVLTSDLAAPAGCVPVDGNGDNYPDDWLEWRSYRQSNGGTLGIYIYDGSGRLERLNYTGEKIYDAGGGAISGTPSANQVASASIDVTGTLANTYTAGGATRLIIVEERTYQLNGNTLQTSIDGGSPVNLINNVGQFTVRAAVRQGNTVSQCTTLLPQTNSFTCSPTLADTYNWSQIDGIEVTSKPNLASNTPGLSTTNIDNINSRIQTQTFYPRNLINF</sequence>
<dbReference type="EMBL" id="JADEVV010000005">
    <property type="protein sequence ID" value="MBE9252758.1"/>
    <property type="molecule type" value="Genomic_DNA"/>
</dbReference>
<feature type="transmembrane region" description="Helical" evidence="1">
    <location>
        <begin position="33"/>
        <end position="53"/>
    </location>
</feature>
<dbReference type="InterPro" id="IPR012902">
    <property type="entry name" value="N_methyl_site"/>
</dbReference>
<dbReference type="NCBIfam" id="TIGR02532">
    <property type="entry name" value="IV_pilin_GFxxxE"/>
    <property type="match status" value="1"/>
</dbReference>
<comment type="caution">
    <text evidence="2">The sequence shown here is derived from an EMBL/GenBank/DDBJ whole genome shotgun (WGS) entry which is preliminary data.</text>
</comment>
<keyword evidence="1" id="KW-0812">Transmembrane</keyword>
<keyword evidence="1" id="KW-1133">Transmembrane helix</keyword>
<proteinExistence type="predicted"/>
<accession>A0ABR9VQJ8</accession>
<evidence type="ECO:0000313" key="3">
    <source>
        <dbReference type="Proteomes" id="UP000658720"/>
    </source>
</evidence>
<evidence type="ECO:0000313" key="2">
    <source>
        <dbReference type="EMBL" id="MBE9252758.1"/>
    </source>
</evidence>
<dbReference type="RefSeq" id="WP_194018817.1">
    <property type="nucleotide sequence ID" value="NZ_JADEVV010000005.1"/>
</dbReference>
<evidence type="ECO:0000256" key="1">
    <source>
        <dbReference type="SAM" id="Phobius"/>
    </source>
</evidence>
<reference evidence="2 3" key="1">
    <citation type="submission" date="2020-10" db="EMBL/GenBank/DDBJ databases">
        <authorList>
            <person name="Castelo-Branco R."/>
            <person name="Eusebio N."/>
            <person name="Adriana R."/>
            <person name="Vieira A."/>
            <person name="Brugerolle De Fraissinette N."/>
            <person name="Rezende De Castro R."/>
            <person name="Schneider M.P."/>
            <person name="Vasconcelos V."/>
            <person name="Leao P.N."/>
        </authorList>
    </citation>
    <scope>NUCLEOTIDE SEQUENCE [LARGE SCALE GENOMIC DNA]</scope>
    <source>
        <strain evidence="2 3">LEGE 00031</strain>
    </source>
</reference>
<dbReference type="Pfam" id="PF07963">
    <property type="entry name" value="N_methyl"/>
    <property type="match status" value="1"/>
</dbReference>
<organism evidence="2 3">
    <name type="scientific">Synechocystis salina LEGE 00031</name>
    <dbReference type="NCBI Taxonomy" id="1828736"/>
    <lineage>
        <taxon>Bacteria</taxon>
        <taxon>Bacillati</taxon>
        <taxon>Cyanobacteriota</taxon>
        <taxon>Cyanophyceae</taxon>
        <taxon>Synechococcales</taxon>
        <taxon>Merismopediaceae</taxon>
        <taxon>Synechocystis</taxon>
    </lineage>
</organism>
<gene>
    <name evidence="2" type="ORF">IQ217_02590</name>
</gene>
<name>A0ABR9VQJ8_9SYNC</name>